<dbReference type="Pfam" id="PF12746">
    <property type="entry name" value="GNAT_acetyltran"/>
    <property type="match status" value="1"/>
</dbReference>
<dbReference type="EC" id="2.3.1.-" evidence="1"/>
<keyword evidence="2" id="KW-1185">Reference proteome</keyword>
<name>A0ABT8SU64_9HYPH</name>
<dbReference type="RefSeq" id="WP_302076139.1">
    <property type="nucleotide sequence ID" value="NZ_JAUKWQ010000002.1"/>
</dbReference>
<organism evidence="1 2">
    <name type="scientific">Rhizobium oryzicola</name>
    <dbReference type="NCBI Taxonomy" id="1232668"/>
    <lineage>
        <taxon>Bacteria</taxon>
        <taxon>Pseudomonadati</taxon>
        <taxon>Pseudomonadota</taxon>
        <taxon>Alphaproteobacteria</taxon>
        <taxon>Hyphomicrobiales</taxon>
        <taxon>Rhizobiaceae</taxon>
        <taxon>Rhizobium/Agrobacterium group</taxon>
        <taxon>Rhizobium</taxon>
    </lineage>
</organism>
<evidence type="ECO:0000313" key="1">
    <source>
        <dbReference type="EMBL" id="MDO1581984.1"/>
    </source>
</evidence>
<keyword evidence="1" id="KW-0808">Transferase</keyword>
<accession>A0ABT8SU64</accession>
<gene>
    <name evidence="1" type="ORF">Q2T52_07740</name>
</gene>
<dbReference type="Gene3D" id="3.40.630.30">
    <property type="match status" value="1"/>
</dbReference>
<evidence type="ECO:0000313" key="2">
    <source>
        <dbReference type="Proteomes" id="UP001169006"/>
    </source>
</evidence>
<reference evidence="1" key="2">
    <citation type="submission" date="2023-07" db="EMBL/GenBank/DDBJ databases">
        <authorList>
            <person name="Sun H."/>
        </authorList>
    </citation>
    <scope>NUCLEOTIDE SEQUENCE</scope>
    <source>
        <strain evidence="1">05753</strain>
    </source>
</reference>
<dbReference type="GO" id="GO:0016746">
    <property type="term" value="F:acyltransferase activity"/>
    <property type="evidence" value="ECO:0007669"/>
    <property type="project" value="UniProtKB-KW"/>
</dbReference>
<protein>
    <submittedName>
        <fullName evidence="1">GNAT family N-acetyltransferase</fullName>
        <ecNumber evidence="1">2.3.1.-</ecNumber>
    </submittedName>
</protein>
<dbReference type="SUPFAM" id="SSF55729">
    <property type="entry name" value="Acyl-CoA N-acyltransferases (Nat)"/>
    <property type="match status" value="1"/>
</dbReference>
<proteinExistence type="predicted"/>
<dbReference type="EMBL" id="JAUKWQ010000002">
    <property type="protein sequence ID" value="MDO1581984.1"/>
    <property type="molecule type" value="Genomic_DNA"/>
</dbReference>
<keyword evidence="1" id="KW-0012">Acyltransferase</keyword>
<dbReference type="InterPro" id="IPR016181">
    <property type="entry name" value="Acyl_CoA_acyltransferase"/>
</dbReference>
<reference evidence="1" key="1">
    <citation type="journal article" date="2015" name="Int. J. Syst. Evol. Microbiol.">
        <title>Rhizobium oryzicola sp. nov., potential plant-growth-promoting endophytic bacteria isolated from rice roots.</title>
        <authorList>
            <person name="Zhang X.X."/>
            <person name="Gao J.S."/>
            <person name="Cao Y.H."/>
            <person name="Sheirdil R.A."/>
            <person name="Wang X.C."/>
            <person name="Zhang L."/>
        </authorList>
    </citation>
    <scope>NUCLEOTIDE SEQUENCE</scope>
    <source>
        <strain evidence="1">05753</strain>
    </source>
</reference>
<comment type="caution">
    <text evidence="1">The sequence shown here is derived from an EMBL/GenBank/DDBJ whole genome shotgun (WGS) entry which is preliminary data.</text>
</comment>
<dbReference type="Proteomes" id="UP001169006">
    <property type="component" value="Unassembled WGS sequence"/>
</dbReference>
<sequence length="265" mass="29339">MQDVFSYLERDAFKTISLLKHLQSYPEDRQAFHVREDEREAVLVLLRNAASPYDRDTYPAAEYTAFIASDHLDLTTRLLVHLPHPVGIVFKLGSEADHAAVAQSYDLTCTTSLLSFTDSGAVEPCDVGSLIAVTHAPQLETWSLFEARGYGRDWLMPLLACGNAFVVEICQAGSIVCACFAFQNYGSIWEVGGLSTRLDARRQGHAVRVVRSALAEIQRRGLQPRYVVEESNEASLQLARKIGLHHVLTLTHFLSLAPTGTRGIP</sequence>
<dbReference type="InterPro" id="IPR027365">
    <property type="entry name" value="GNAT_acetyltra_YdfB-like"/>
</dbReference>